<feature type="transmembrane region" description="Helical" evidence="9">
    <location>
        <begin position="35"/>
        <end position="56"/>
    </location>
</feature>
<feature type="transmembrane region" description="Helical" evidence="9">
    <location>
        <begin position="322"/>
        <end position="341"/>
    </location>
</feature>
<comment type="subcellular location">
    <subcellularLocation>
        <location evidence="1">Cell membrane</location>
        <topology evidence="1">Multi-pass membrane protein</topology>
    </subcellularLocation>
</comment>
<evidence type="ECO:0000256" key="8">
    <source>
        <dbReference type="SAM" id="MobiDB-lite"/>
    </source>
</evidence>
<gene>
    <name evidence="11" type="ORF">B4N89_01830</name>
</gene>
<dbReference type="CDD" id="cd17321">
    <property type="entry name" value="MFS_MMR_MDR_like"/>
    <property type="match status" value="1"/>
</dbReference>
<keyword evidence="3" id="KW-1003">Cell membrane</keyword>
<keyword evidence="6 9" id="KW-0472">Membrane</keyword>
<evidence type="ECO:0000256" key="2">
    <source>
        <dbReference type="ARBA" id="ARBA00022448"/>
    </source>
</evidence>
<dbReference type="Proteomes" id="UP000190037">
    <property type="component" value="Unassembled WGS sequence"/>
</dbReference>
<proteinExistence type="predicted"/>
<feature type="region of interest" description="Disordered" evidence="8">
    <location>
        <begin position="1"/>
        <end position="25"/>
    </location>
</feature>
<dbReference type="InterPro" id="IPR036259">
    <property type="entry name" value="MFS_trans_sf"/>
</dbReference>
<evidence type="ECO:0000256" key="6">
    <source>
        <dbReference type="ARBA" id="ARBA00023136"/>
    </source>
</evidence>
<dbReference type="PANTHER" id="PTHR42718">
    <property type="entry name" value="MAJOR FACILITATOR SUPERFAMILY MULTIDRUG TRANSPORTER MFSC"/>
    <property type="match status" value="1"/>
</dbReference>
<feature type="transmembrane region" description="Helical" evidence="9">
    <location>
        <begin position="249"/>
        <end position="272"/>
    </location>
</feature>
<dbReference type="OrthoDB" id="7375466at2"/>
<dbReference type="InterPro" id="IPR020846">
    <property type="entry name" value="MFS_dom"/>
</dbReference>
<feature type="transmembrane region" description="Helical" evidence="9">
    <location>
        <begin position="451"/>
        <end position="474"/>
    </location>
</feature>
<feature type="domain" description="Major facilitator superfamily (MFS) profile" evidence="10">
    <location>
        <begin position="34"/>
        <end position="478"/>
    </location>
</feature>
<dbReference type="PANTHER" id="PTHR42718:SF46">
    <property type="entry name" value="BLR6921 PROTEIN"/>
    <property type="match status" value="1"/>
</dbReference>
<organism evidence="11 12">
    <name type="scientific">Embleya scabrispora</name>
    <dbReference type="NCBI Taxonomy" id="159449"/>
    <lineage>
        <taxon>Bacteria</taxon>
        <taxon>Bacillati</taxon>
        <taxon>Actinomycetota</taxon>
        <taxon>Actinomycetes</taxon>
        <taxon>Kitasatosporales</taxon>
        <taxon>Streptomycetaceae</taxon>
        <taxon>Embleya</taxon>
    </lineage>
</organism>
<evidence type="ECO:0000256" key="7">
    <source>
        <dbReference type="ARBA" id="ARBA00023251"/>
    </source>
</evidence>
<keyword evidence="2" id="KW-0813">Transport</keyword>
<dbReference type="GO" id="GO:0022857">
    <property type="term" value="F:transmembrane transporter activity"/>
    <property type="evidence" value="ECO:0007669"/>
    <property type="project" value="InterPro"/>
</dbReference>
<reference evidence="11 12" key="1">
    <citation type="submission" date="2017-03" db="EMBL/GenBank/DDBJ databases">
        <title>Draft genome sequence of Streptomyces scabrisporus NF3, endophyte isolated from Amphipterygium adstringens.</title>
        <authorList>
            <person name="Vazquez M."/>
            <person name="Ceapa C.D."/>
            <person name="Rodriguez Luna D."/>
            <person name="Sanchez Esquivel S."/>
        </authorList>
    </citation>
    <scope>NUCLEOTIDE SEQUENCE [LARGE SCALE GENOMIC DNA]</scope>
    <source>
        <strain evidence="11 12">NF3</strain>
    </source>
</reference>
<feature type="transmembrane region" description="Helical" evidence="9">
    <location>
        <begin position="68"/>
        <end position="88"/>
    </location>
</feature>
<name>A0A1T3NSP9_9ACTN</name>
<dbReference type="STRING" id="159449.B4N89_01830"/>
<evidence type="ECO:0000259" key="10">
    <source>
        <dbReference type="PROSITE" id="PS50850"/>
    </source>
</evidence>
<dbReference type="RefSeq" id="WP_078974118.1">
    <property type="nucleotide sequence ID" value="NZ_MWQN01000001.1"/>
</dbReference>
<feature type="transmembrane region" description="Helical" evidence="9">
    <location>
        <begin position="226"/>
        <end position="243"/>
    </location>
</feature>
<evidence type="ECO:0000256" key="5">
    <source>
        <dbReference type="ARBA" id="ARBA00022989"/>
    </source>
</evidence>
<feature type="transmembrane region" description="Helical" evidence="9">
    <location>
        <begin position="385"/>
        <end position="406"/>
    </location>
</feature>
<keyword evidence="5 9" id="KW-1133">Transmembrane helix</keyword>
<accession>A0A1T3NSP9</accession>
<dbReference type="Gene3D" id="1.20.1250.20">
    <property type="entry name" value="MFS general substrate transporter like domains"/>
    <property type="match status" value="1"/>
</dbReference>
<feature type="transmembrane region" description="Helical" evidence="9">
    <location>
        <begin position="418"/>
        <end position="439"/>
    </location>
</feature>
<evidence type="ECO:0000256" key="1">
    <source>
        <dbReference type="ARBA" id="ARBA00004651"/>
    </source>
</evidence>
<dbReference type="PROSITE" id="PS50850">
    <property type="entry name" value="MFS"/>
    <property type="match status" value="1"/>
</dbReference>
<feature type="region of interest" description="Disordered" evidence="8">
    <location>
        <begin position="478"/>
        <end position="499"/>
    </location>
</feature>
<dbReference type="InterPro" id="IPR011701">
    <property type="entry name" value="MFS"/>
</dbReference>
<evidence type="ECO:0000256" key="4">
    <source>
        <dbReference type="ARBA" id="ARBA00022692"/>
    </source>
</evidence>
<evidence type="ECO:0000313" key="12">
    <source>
        <dbReference type="Proteomes" id="UP000190037"/>
    </source>
</evidence>
<comment type="caution">
    <text evidence="11">The sequence shown here is derived from an EMBL/GenBank/DDBJ whole genome shotgun (WGS) entry which is preliminary data.</text>
</comment>
<feature type="transmembrane region" description="Helical" evidence="9">
    <location>
        <begin position="130"/>
        <end position="149"/>
    </location>
</feature>
<sequence>MTSTGIGTEPDRALGGSTDRAPGAGGGGASAAGAFALLGTVQATLIFTITIIGVPLPDIGREFGLGSADLVLLSAAYGLPFSGLLLFGGRLADRYGGRPMFTAGLVVFGLTSAVAAFAPDFAVLVAVRFGQGLGAALTAPAAMTVLRAVHPEPIAYRRAMATWGGLSVLGAATGNLASGVLTTWVSWRWMFAVPVAVAALGLLLAPSRLPRASAPASRRRPGLDPLGAVLATIGITLAGYGLTVTGDHAWTSTVVLAPLGAGVVLLAAFLAVERRVADPLLPPGFVRDRRRILGLVGVLLAATSTGLLSFLISLYLQQQHGWSPLATAGAFVPFTLALIGAGRAAGPLIGRYGPVRATVAGLVVGAAGLLLLARIDHPSRYAVDLLPGLVLLPIGAALVFAGTAVLTTRDVPAHRAGLAGGVLNTAMELGPTVGLAALMSVAATRTDPIRGYAWAFGTAGVAFVLTAVAAAVLVRDGGPDRDRDRDRDGEQARIPDRAP</sequence>
<feature type="transmembrane region" description="Helical" evidence="9">
    <location>
        <begin position="100"/>
        <end position="118"/>
    </location>
</feature>
<feature type="transmembrane region" description="Helical" evidence="9">
    <location>
        <begin position="187"/>
        <end position="205"/>
    </location>
</feature>
<dbReference type="GO" id="GO:0005886">
    <property type="term" value="C:plasma membrane"/>
    <property type="evidence" value="ECO:0007669"/>
    <property type="project" value="UniProtKB-SubCell"/>
</dbReference>
<dbReference type="GO" id="GO:0046677">
    <property type="term" value="P:response to antibiotic"/>
    <property type="evidence" value="ECO:0007669"/>
    <property type="project" value="UniProtKB-KW"/>
</dbReference>
<evidence type="ECO:0000313" key="11">
    <source>
        <dbReference type="EMBL" id="OPC79848.1"/>
    </source>
</evidence>
<dbReference type="AlphaFoldDB" id="A0A1T3NSP9"/>
<keyword evidence="7" id="KW-0046">Antibiotic resistance</keyword>
<keyword evidence="12" id="KW-1185">Reference proteome</keyword>
<evidence type="ECO:0000256" key="9">
    <source>
        <dbReference type="SAM" id="Phobius"/>
    </source>
</evidence>
<dbReference type="Pfam" id="PF07690">
    <property type="entry name" value="MFS_1"/>
    <property type="match status" value="1"/>
</dbReference>
<protein>
    <submittedName>
        <fullName evidence="11">MFS transporter</fullName>
    </submittedName>
</protein>
<dbReference type="Gene3D" id="1.20.1720.10">
    <property type="entry name" value="Multidrug resistance protein D"/>
    <property type="match status" value="1"/>
</dbReference>
<feature type="transmembrane region" description="Helical" evidence="9">
    <location>
        <begin position="292"/>
        <end position="316"/>
    </location>
</feature>
<keyword evidence="4 9" id="KW-0812">Transmembrane</keyword>
<dbReference type="SUPFAM" id="SSF103473">
    <property type="entry name" value="MFS general substrate transporter"/>
    <property type="match status" value="1"/>
</dbReference>
<dbReference type="EMBL" id="MWQN01000001">
    <property type="protein sequence ID" value="OPC79848.1"/>
    <property type="molecule type" value="Genomic_DNA"/>
</dbReference>
<feature type="transmembrane region" description="Helical" evidence="9">
    <location>
        <begin position="161"/>
        <end position="181"/>
    </location>
</feature>
<feature type="transmembrane region" description="Helical" evidence="9">
    <location>
        <begin position="353"/>
        <end position="373"/>
    </location>
</feature>
<evidence type="ECO:0000256" key="3">
    <source>
        <dbReference type="ARBA" id="ARBA00022475"/>
    </source>
</evidence>